<evidence type="ECO:0000313" key="3">
    <source>
        <dbReference type="Proteomes" id="UP000700800"/>
    </source>
</evidence>
<gene>
    <name evidence="2" type="ORF">E7156_06710</name>
</gene>
<evidence type="ECO:0000256" key="1">
    <source>
        <dbReference type="SAM" id="Phobius"/>
    </source>
</evidence>
<proteinExistence type="predicted"/>
<reference evidence="2" key="1">
    <citation type="submission" date="2019-04" db="EMBL/GenBank/DDBJ databases">
        <title>Evolution of Biomass-Degrading Anaerobic Consortia Revealed by Metagenomics.</title>
        <authorList>
            <person name="Peng X."/>
        </authorList>
    </citation>
    <scope>NUCLEOTIDE SEQUENCE</scope>
    <source>
        <strain evidence="2">SIG195</strain>
    </source>
</reference>
<name>A0A927XGL2_9STRE</name>
<accession>A0A927XGL2</accession>
<dbReference type="AlphaFoldDB" id="A0A927XGL2"/>
<dbReference type="EMBL" id="SVAF01000016">
    <property type="protein sequence ID" value="MBE6164979.1"/>
    <property type="molecule type" value="Genomic_DNA"/>
</dbReference>
<evidence type="ECO:0000313" key="2">
    <source>
        <dbReference type="EMBL" id="MBE6164979.1"/>
    </source>
</evidence>
<keyword evidence="1" id="KW-0472">Membrane</keyword>
<organism evidence="2 3">
    <name type="scientific">Streptococcus gallolyticus</name>
    <dbReference type="NCBI Taxonomy" id="315405"/>
    <lineage>
        <taxon>Bacteria</taxon>
        <taxon>Bacillati</taxon>
        <taxon>Bacillota</taxon>
        <taxon>Bacilli</taxon>
        <taxon>Lactobacillales</taxon>
        <taxon>Streptococcaceae</taxon>
        <taxon>Streptococcus</taxon>
    </lineage>
</organism>
<keyword evidence="1" id="KW-1133">Transmembrane helix</keyword>
<feature type="transmembrane region" description="Helical" evidence="1">
    <location>
        <begin position="32"/>
        <end position="50"/>
    </location>
</feature>
<dbReference type="Proteomes" id="UP000700800">
    <property type="component" value="Unassembled WGS sequence"/>
</dbReference>
<sequence>MKKSTQTAIFLTLFFLILCLLNFQKELSTLKLILNSIGLIGFSILFFTAVKKRRKDNESSL</sequence>
<protein>
    <submittedName>
        <fullName evidence="2">Uncharacterized protein</fullName>
    </submittedName>
</protein>
<keyword evidence="1" id="KW-0812">Transmembrane</keyword>
<comment type="caution">
    <text evidence="2">The sequence shown here is derived from an EMBL/GenBank/DDBJ whole genome shotgun (WGS) entry which is preliminary data.</text>
</comment>